<dbReference type="Proteomes" id="UP000824782">
    <property type="component" value="Unassembled WGS sequence"/>
</dbReference>
<dbReference type="EMBL" id="WNYA01000777">
    <property type="protein sequence ID" value="KAG8547268.1"/>
    <property type="molecule type" value="Genomic_DNA"/>
</dbReference>
<protein>
    <submittedName>
        <fullName evidence="1">Uncharacterized protein</fullName>
    </submittedName>
</protein>
<accession>A0AAV6ZM66</accession>
<evidence type="ECO:0000313" key="2">
    <source>
        <dbReference type="Proteomes" id="UP000824782"/>
    </source>
</evidence>
<gene>
    <name evidence="1" type="ORF">GDO81_028717</name>
</gene>
<evidence type="ECO:0000313" key="1">
    <source>
        <dbReference type="EMBL" id="KAG8547268.1"/>
    </source>
</evidence>
<comment type="caution">
    <text evidence="1">The sequence shown here is derived from an EMBL/GenBank/DDBJ whole genome shotgun (WGS) entry which is preliminary data.</text>
</comment>
<keyword evidence="2" id="KW-1185">Reference proteome</keyword>
<sequence>MTSSAHHSQRAHDVPQPSCRHVCSHSGFGRREPSSAQCLLLGTPHAGFPLPGSRWSAAGFPHRSVRHCPDSRVCGAAPPGWSLALLSGGRSALRLVPRLTCSVCFIHQMAVIGQQSGASSNLTELQVVNLETSHNSKND</sequence>
<proteinExistence type="predicted"/>
<reference evidence="1" key="1">
    <citation type="thesis" date="2020" institute="ProQuest LLC" country="789 East Eisenhower Parkway, Ann Arbor, MI, USA">
        <title>Comparative Genomics and Chromosome Evolution.</title>
        <authorList>
            <person name="Mudd A.B."/>
        </authorList>
    </citation>
    <scope>NUCLEOTIDE SEQUENCE</scope>
    <source>
        <strain evidence="1">237g6f4</strain>
        <tissue evidence="1">Blood</tissue>
    </source>
</reference>
<dbReference type="AlphaFoldDB" id="A0AAV6ZM66"/>
<organism evidence="1 2">
    <name type="scientific">Engystomops pustulosus</name>
    <name type="common">Tungara frog</name>
    <name type="synonym">Physalaemus pustulosus</name>
    <dbReference type="NCBI Taxonomy" id="76066"/>
    <lineage>
        <taxon>Eukaryota</taxon>
        <taxon>Metazoa</taxon>
        <taxon>Chordata</taxon>
        <taxon>Craniata</taxon>
        <taxon>Vertebrata</taxon>
        <taxon>Euteleostomi</taxon>
        <taxon>Amphibia</taxon>
        <taxon>Batrachia</taxon>
        <taxon>Anura</taxon>
        <taxon>Neobatrachia</taxon>
        <taxon>Hyloidea</taxon>
        <taxon>Leptodactylidae</taxon>
        <taxon>Leiuperinae</taxon>
        <taxon>Engystomops</taxon>
    </lineage>
</organism>
<name>A0AAV6ZM66_ENGPU</name>